<dbReference type="InterPro" id="IPR050126">
    <property type="entry name" value="Ap4A_hydrolase"/>
</dbReference>
<dbReference type="InterPro" id="IPR029052">
    <property type="entry name" value="Metallo-depent_PP-like"/>
</dbReference>
<evidence type="ECO:0000313" key="2">
    <source>
        <dbReference type="EMBL" id="MBN7821603.1"/>
    </source>
</evidence>
<dbReference type="RefSeq" id="WP_206595561.1">
    <property type="nucleotide sequence ID" value="NZ_JAFKCS010000020.1"/>
</dbReference>
<comment type="caution">
    <text evidence="2">The sequence shown here is derived from an EMBL/GenBank/DDBJ whole genome shotgun (WGS) entry which is preliminary data.</text>
</comment>
<dbReference type="PANTHER" id="PTHR42850:SF11">
    <property type="entry name" value="BIS(5'-NUCLEOSYL)-TETRAPHOSPHATASE [SYMMETRICAL]"/>
    <property type="match status" value="1"/>
</dbReference>
<dbReference type="InterPro" id="IPR004843">
    <property type="entry name" value="Calcineurin-like_PHP"/>
</dbReference>
<dbReference type="SUPFAM" id="SSF56300">
    <property type="entry name" value="Metallo-dependent phosphatases"/>
    <property type="match status" value="1"/>
</dbReference>
<protein>
    <submittedName>
        <fullName evidence="2">Metallophosphoesterase</fullName>
    </submittedName>
</protein>
<dbReference type="EMBL" id="JAFKCS010000020">
    <property type="protein sequence ID" value="MBN7821603.1"/>
    <property type="molecule type" value="Genomic_DNA"/>
</dbReference>
<dbReference type="PANTHER" id="PTHR42850">
    <property type="entry name" value="METALLOPHOSPHOESTERASE"/>
    <property type="match status" value="1"/>
</dbReference>
<dbReference type="Gene3D" id="3.60.21.10">
    <property type="match status" value="1"/>
</dbReference>
<accession>A0ABS3CWV3</accession>
<dbReference type="Proteomes" id="UP000663992">
    <property type="component" value="Unassembled WGS sequence"/>
</dbReference>
<name>A0ABS3CWV3_9ALTE</name>
<feature type="domain" description="Calcineurin-like phosphoesterase" evidence="1">
    <location>
        <begin position="29"/>
        <end position="131"/>
    </location>
</feature>
<dbReference type="Pfam" id="PF00149">
    <property type="entry name" value="Metallophos"/>
    <property type="match status" value="1"/>
</dbReference>
<organism evidence="2 3">
    <name type="scientific">Bowmanella yangjiangensis</name>
    <dbReference type="NCBI Taxonomy" id="2811230"/>
    <lineage>
        <taxon>Bacteria</taxon>
        <taxon>Pseudomonadati</taxon>
        <taxon>Pseudomonadota</taxon>
        <taxon>Gammaproteobacteria</taxon>
        <taxon>Alteromonadales</taxon>
        <taxon>Alteromonadaceae</taxon>
        <taxon>Bowmanella</taxon>
    </lineage>
</organism>
<evidence type="ECO:0000313" key="3">
    <source>
        <dbReference type="Proteomes" id="UP000663992"/>
    </source>
</evidence>
<keyword evidence="3" id="KW-1185">Reference proteome</keyword>
<reference evidence="2 3" key="1">
    <citation type="submission" date="2021-03" db="EMBL/GenBank/DDBJ databases">
        <title>novel species isolated from a fishpond in China.</title>
        <authorList>
            <person name="Lu H."/>
            <person name="Cai Z."/>
        </authorList>
    </citation>
    <scope>NUCLEOTIDE SEQUENCE [LARGE SCALE GENOMIC DNA]</scope>
    <source>
        <strain evidence="2 3">Y57</strain>
    </source>
</reference>
<proteinExistence type="predicted"/>
<evidence type="ECO:0000259" key="1">
    <source>
        <dbReference type="Pfam" id="PF00149"/>
    </source>
</evidence>
<gene>
    <name evidence="2" type="ORF">J0A65_17175</name>
</gene>
<sequence length="247" mass="28384">MNHQNLAQMLGSFTRLRRLEANWRGKDYFVGDIAGQYSALKHALHKAQFDPRQDRLFCAGNLIDPGIESREVLNLLMQPWFFSVLGLHELMLLDALQRGHYLHWYMAGGQWAFNQNLELKCDLVNIPPLLQALPIAYIIEQRKYPPLGLVSAAPLKHFSEEGFIQASLVQLLDCLIGHDIWTKKRRYYNELDFVILGGEPARKNWAKGNITGINLGAALMPQRGTLTLFKRKKLRKTIDQQLPYKAF</sequence>